<dbReference type="PANTHER" id="PTHR35894:SF5">
    <property type="entry name" value="MU-LIKE PROPHAGE FLUMU DNA TRANSPOSITION PROTEIN B"/>
    <property type="match status" value="1"/>
</dbReference>
<organism evidence="2 3">
    <name type="scientific">Stappia indica</name>
    <dbReference type="NCBI Taxonomy" id="538381"/>
    <lineage>
        <taxon>Bacteria</taxon>
        <taxon>Pseudomonadati</taxon>
        <taxon>Pseudomonadota</taxon>
        <taxon>Alphaproteobacteria</taxon>
        <taxon>Hyphomicrobiales</taxon>
        <taxon>Stappiaceae</taxon>
        <taxon>Stappia</taxon>
    </lineage>
</organism>
<dbReference type="InterPro" id="IPR049945">
    <property type="entry name" value="AAA_22"/>
</dbReference>
<keyword evidence="3" id="KW-1185">Reference proteome</keyword>
<dbReference type="PROSITE" id="PS50943">
    <property type="entry name" value="HTH_CROC1"/>
    <property type="match status" value="1"/>
</dbReference>
<dbReference type="GO" id="GO:0006313">
    <property type="term" value="P:DNA transposition"/>
    <property type="evidence" value="ECO:0007669"/>
    <property type="project" value="InterPro"/>
</dbReference>
<evidence type="ECO:0000313" key="3">
    <source>
        <dbReference type="Proteomes" id="UP000219331"/>
    </source>
</evidence>
<dbReference type="InterPro" id="IPR009084">
    <property type="entry name" value="B_transpositn_C"/>
</dbReference>
<dbReference type="OrthoDB" id="8456465at2"/>
<dbReference type="InterPro" id="IPR001387">
    <property type="entry name" value="Cro/C1-type_HTH"/>
</dbReference>
<dbReference type="Proteomes" id="UP000219331">
    <property type="component" value="Unassembled WGS sequence"/>
</dbReference>
<dbReference type="InterPro" id="IPR027417">
    <property type="entry name" value="P-loop_NTPase"/>
</dbReference>
<evidence type="ECO:0000313" key="2">
    <source>
        <dbReference type="EMBL" id="SOC26994.1"/>
    </source>
</evidence>
<dbReference type="GO" id="GO:0016887">
    <property type="term" value="F:ATP hydrolysis activity"/>
    <property type="evidence" value="ECO:0007669"/>
    <property type="project" value="InterPro"/>
</dbReference>
<name>A0A285TWZ0_9HYPH</name>
<sequence length="332" mass="36813">MSKDSAQVWNAPKSTPDTNQEALEAWQDATARLREVANREGLTRTEVARRSGVPLGTISAWYDGTYNGNYENTTARVVRWLDAVEEQRAAAVETPQAPDWVDTATGKELWDTLVYAQVMPEIAVVTLGAGMGKTTTARRYVSIRPNAYLVTMRPTTAGKHSMLQELALALDVIERNPARLDRAIGHRLQRNGRHTLLIVDEAQNLKDDAADQLRYFHDEYGCGIVLLGNDEVASRFGRKDPRKGQAQFHRRVGKRIERLTPAAADVEAFIDAWRVEDAEARKLLQAIGRKPGALGQIDKTMRLAGIFAMGSGEQVAAEHIRAAWNDRSGEAI</sequence>
<dbReference type="Gene3D" id="1.10.260.40">
    <property type="entry name" value="lambda repressor-like DNA-binding domains"/>
    <property type="match status" value="1"/>
</dbReference>
<dbReference type="PANTHER" id="PTHR35894">
    <property type="entry name" value="GENERAL SECRETION PATHWAY PROTEIN A-RELATED"/>
    <property type="match status" value="1"/>
</dbReference>
<dbReference type="SUPFAM" id="SSF52540">
    <property type="entry name" value="P-loop containing nucleoside triphosphate hydrolases"/>
    <property type="match status" value="1"/>
</dbReference>
<dbReference type="SUPFAM" id="SSF47681">
    <property type="entry name" value="C-terminal domain of B transposition protein"/>
    <property type="match status" value="1"/>
</dbReference>
<protein>
    <recommendedName>
        <fullName evidence="1">HTH cro/C1-type domain-containing protein</fullName>
    </recommendedName>
</protein>
<evidence type="ECO:0000259" key="1">
    <source>
        <dbReference type="PROSITE" id="PS50943"/>
    </source>
</evidence>
<dbReference type="InterPro" id="IPR036733">
    <property type="entry name" value="B_transposit_C_sf"/>
</dbReference>
<reference evidence="2 3" key="1">
    <citation type="submission" date="2017-08" db="EMBL/GenBank/DDBJ databases">
        <authorList>
            <person name="de Groot N.N."/>
        </authorList>
    </citation>
    <scope>NUCLEOTIDE SEQUENCE [LARGE SCALE GENOMIC DNA]</scope>
    <source>
        <strain evidence="2 3">USBA 352</strain>
    </source>
</reference>
<dbReference type="EMBL" id="OBML01000017">
    <property type="protein sequence ID" value="SOC26994.1"/>
    <property type="molecule type" value="Genomic_DNA"/>
</dbReference>
<feature type="domain" description="HTH cro/C1-type" evidence="1">
    <location>
        <begin position="33"/>
        <end position="61"/>
    </location>
</feature>
<dbReference type="InterPro" id="IPR052026">
    <property type="entry name" value="ExeA_AAA_ATPase_DNA-bind"/>
</dbReference>
<gene>
    <name evidence="2" type="ORF">SAMN05421512_11737</name>
</gene>
<dbReference type="Gene3D" id="3.40.50.300">
    <property type="entry name" value="P-loop containing nucleotide triphosphate hydrolases"/>
    <property type="match status" value="1"/>
</dbReference>
<dbReference type="AlphaFoldDB" id="A0A285TWZ0"/>
<dbReference type="Gene3D" id="1.10.1180.10">
    <property type="entry name" value="B transposition protein, C-terminal domain"/>
    <property type="match status" value="1"/>
</dbReference>
<dbReference type="InterPro" id="IPR010982">
    <property type="entry name" value="Lambda_DNA-bd_dom_sf"/>
</dbReference>
<dbReference type="Pfam" id="PF09077">
    <property type="entry name" value="Phage-MuB_C"/>
    <property type="match status" value="1"/>
</dbReference>
<dbReference type="SUPFAM" id="SSF47413">
    <property type="entry name" value="lambda repressor-like DNA-binding domains"/>
    <property type="match status" value="1"/>
</dbReference>
<dbReference type="CDD" id="cd00093">
    <property type="entry name" value="HTH_XRE"/>
    <property type="match status" value="1"/>
</dbReference>
<dbReference type="GO" id="GO:0003677">
    <property type="term" value="F:DNA binding"/>
    <property type="evidence" value="ECO:0007669"/>
    <property type="project" value="InterPro"/>
</dbReference>
<accession>A0A285TWZ0</accession>
<dbReference type="RefSeq" id="WP_097176636.1">
    <property type="nucleotide sequence ID" value="NZ_OBML01000017.1"/>
</dbReference>
<dbReference type="Pfam" id="PF13401">
    <property type="entry name" value="AAA_22"/>
    <property type="match status" value="1"/>
</dbReference>
<proteinExistence type="predicted"/>